<accession>A0ABV3QBC6</accession>
<keyword evidence="1" id="KW-1133">Transmembrane helix</keyword>
<name>A0ABV3QBC6_9GAMM</name>
<proteinExistence type="predicted"/>
<gene>
    <name evidence="2" type="ORF">ABQJ54_05125</name>
</gene>
<keyword evidence="1" id="KW-0812">Transmembrane</keyword>
<evidence type="ECO:0000256" key="1">
    <source>
        <dbReference type="SAM" id="Phobius"/>
    </source>
</evidence>
<evidence type="ECO:0000313" key="2">
    <source>
        <dbReference type="EMBL" id="MEW9571124.1"/>
    </source>
</evidence>
<feature type="transmembrane region" description="Helical" evidence="1">
    <location>
        <begin position="113"/>
        <end position="134"/>
    </location>
</feature>
<evidence type="ECO:0000313" key="3">
    <source>
        <dbReference type="Proteomes" id="UP001556220"/>
    </source>
</evidence>
<dbReference type="EMBL" id="JBFOHK010000001">
    <property type="protein sequence ID" value="MEW9571124.1"/>
    <property type="molecule type" value="Genomic_DNA"/>
</dbReference>
<feature type="transmembrane region" description="Helical" evidence="1">
    <location>
        <begin position="16"/>
        <end position="35"/>
    </location>
</feature>
<organism evidence="2 3">
    <name type="scientific">Rhodanobacter lycopersici</name>
    <dbReference type="NCBI Taxonomy" id="3162487"/>
    <lineage>
        <taxon>Bacteria</taxon>
        <taxon>Pseudomonadati</taxon>
        <taxon>Pseudomonadota</taxon>
        <taxon>Gammaproteobacteria</taxon>
        <taxon>Lysobacterales</taxon>
        <taxon>Rhodanobacteraceae</taxon>
        <taxon>Rhodanobacter</taxon>
    </lineage>
</organism>
<reference evidence="2 3" key="1">
    <citation type="submission" date="2024-06" db="EMBL/GenBank/DDBJ databases">
        <authorList>
            <person name="Woo H."/>
        </authorList>
    </citation>
    <scope>NUCLEOTIDE SEQUENCE [LARGE SCALE GENOMIC DNA]</scope>
    <source>
        <strain evidence="2 3">Si-c</strain>
    </source>
</reference>
<keyword evidence="3" id="KW-1185">Reference proteome</keyword>
<protein>
    <submittedName>
        <fullName evidence="2">PepSY domain-containing protein</fullName>
    </submittedName>
</protein>
<dbReference type="Proteomes" id="UP001556220">
    <property type="component" value="Unassembled WGS sequence"/>
</dbReference>
<comment type="caution">
    <text evidence="2">The sequence shown here is derived from an EMBL/GenBank/DDBJ whole genome shotgun (WGS) entry which is preliminary data.</text>
</comment>
<keyword evidence="1" id="KW-0472">Membrane</keyword>
<dbReference type="RefSeq" id="WP_367853185.1">
    <property type="nucleotide sequence ID" value="NZ_JBFOHK010000001.1"/>
</dbReference>
<sequence length="160" mass="17173">MSLAHRFLKGCRLVHLYLGVFSAPALLFFAVTGGLQTFSLHETTRGSSYAPPKWLAVAAQLHKKQTMDVPSHKLRPPANPATERAVDAVPAAAMRPAVDAARPKGRNPLPLKVFTALIALSLALSTLTGLYMAWRYSRHAGRIVAVFLAGIAVPILLALA</sequence>
<feature type="transmembrane region" description="Helical" evidence="1">
    <location>
        <begin position="140"/>
        <end position="159"/>
    </location>
</feature>